<comment type="caution">
    <text evidence="1">The sequence shown here is derived from an EMBL/GenBank/DDBJ whole genome shotgun (WGS) entry which is preliminary data.</text>
</comment>
<dbReference type="RefSeq" id="WP_110375087.1">
    <property type="nucleotide sequence ID" value="NZ_JAHBRY010000001.1"/>
</dbReference>
<dbReference type="Pfam" id="PF12831">
    <property type="entry name" value="FAD_oxidored"/>
    <property type="match status" value="1"/>
</dbReference>
<accession>A0A2V3U7H9</accession>
<proteinExistence type="predicted"/>
<dbReference type="EMBL" id="QJJK01000005">
    <property type="protein sequence ID" value="PXW59057.1"/>
    <property type="molecule type" value="Genomic_DNA"/>
</dbReference>
<sequence>MKTEVLILGGGLGGVSACLAAARLGARVILVEELDWLGGQLTAQGVPPDEDPWVEHTSRSASYSAFRALIRQHYRDNRPLSAAARAQTYLNPGSGNVGTLCHEPRVAALVIDEMLAAYVARGLVTILKQHTVLGADCAADHVRTVTIHDRVGGRTIDIVPDYVVDATETGDFLELADIEHVLGAESAAETGELHALEHADPLDQQALTWCMALEYFPDEDHTITRPTAYHELKAQKLPFWPNEQFAWTVSDHVTHKPLRRALFVGSTDNEHLFDLWHARRIAYRRHFSEGHYPSDISLANWPQMDYWLRPVIGVSPEARDLALEEARQYSLSFLYWMQTEAPRHDGGQGYRGLRLRGDVLGTADGLAKQAYYREGRRIRAQFTVVEQHMGVLARPGASSAEAYFDSVGIGAYRIDLHPSTSRIRDTVDIDAYPFEIPLGALLPVRMRNVIPACKNIGTTRITNGAYRVHTVEWSIGEAVGALLAFCLRNGTTPHAVREQHDLLGQFQSLLGDQGVLLRWPHYGALTPLSRRGYRKVLSQ</sequence>
<dbReference type="InterPro" id="IPR005288">
    <property type="entry name" value="NadB"/>
</dbReference>
<dbReference type="PANTHER" id="PTHR42716:SF1">
    <property type="entry name" value="SLL0471 PROTEIN"/>
    <property type="match status" value="1"/>
</dbReference>
<dbReference type="GO" id="GO:0009435">
    <property type="term" value="P:NAD+ biosynthetic process"/>
    <property type="evidence" value="ECO:0007669"/>
    <property type="project" value="InterPro"/>
</dbReference>
<reference evidence="1 2" key="1">
    <citation type="submission" date="2018-05" db="EMBL/GenBank/DDBJ databases">
        <title>Genomic Encyclopedia of Type Strains, Phase IV (KMG-IV): sequencing the most valuable type-strain genomes for metagenomic binning, comparative biology and taxonomic classification.</title>
        <authorList>
            <person name="Goeker M."/>
        </authorList>
    </citation>
    <scope>NUCLEOTIDE SEQUENCE [LARGE SCALE GENOMIC DNA]</scope>
    <source>
        <strain evidence="1 2">DSM 6462</strain>
    </source>
</reference>
<protein>
    <submittedName>
        <fullName evidence="1">FAD dependent oxidoreductase</fullName>
    </submittedName>
</protein>
<dbReference type="AlphaFoldDB" id="A0A2V3U7H9"/>
<evidence type="ECO:0000313" key="1">
    <source>
        <dbReference type="EMBL" id="PXW59057.1"/>
    </source>
</evidence>
<dbReference type="Gene3D" id="3.50.50.60">
    <property type="entry name" value="FAD/NAD(P)-binding domain"/>
    <property type="match status" value="1"/>
</dbReference>
<dbReference type="Proteomes" id="UP000248021">
    <property type="component" value="Unassembled WGS sequence"/>
</dbReference>
<dbReference type="SUPFAM" id="SSF51905">
    <property type="entry name" value="FAD/NAD(P)-binding domain"/>
    <property type="match status" value="1"/>
</dbReference>
<gene>
    <name evidence="1" type="ORF">C7450_105409</name>
</gene>
<name>A0A2V3U7H9_9HYPH</name>
<evidence type="ECO:0000313" key="2">
    <source>
        <dbReference type="Proteomes" id="UP000248021"/>
    </source>
</evidence>
<organism evidence="1 2">
    <name type="scientific">Chelatococcus asaccharovorans</name>
    <dbReference type="NCBI Taxonomy" id="28210"/>
    <lineage>
        <taxon>Bacteria</taxon>
        <taxon>Pseudomonadati</taxon>
        <taxon>Pseudomonadota</taxon>
        <taxon>Alphaproteobacteria</taxon>
        <taxon>Hyphomicrobiales</taxon>
        <taxon>Chelatococcaceae</taxon>
        <taxon>Chelatococcus</taxon>
    </lineage>
</organism>
<keyword evidence="2" id="KW-1185">Reference proteome</keyword>
<dbReference type="PANTHER" id="PTHR42716">
    <property type="entry name" value="L-ASPARTATE OXIDASE"/>
    <property type="match status" value="1"/>
</dbReference>
<dbReference type="OrthoDB" id="615715at2"/>
<dbReference type="InterPro" id="IPR036188">
    <property type="entry name" value="FAD/NAD-bd_sf"/>
</dbReference>
<dbReference type="PROSITE" id="PS51257">
    <property type="entry name" value="PROKAR_LIPOPROTEIN"/>
    <property type="match status" value="1"/>
</dbReference>
<dbReference type="GO" id="GO:0008734">
    <property type="term" value="F:L-aspartate oxidase activity"/>
    <property type="evidence" value="ECO:0007669"/>
    <property type="project" value="InterPro"/>
</dbReference>